<evidence type="ECO:0000313" key="1">
    <source>
        <dbReference type="EMBL" id="GAG91180.1"/>
    </source>
</evidence>
<accession>X1B7U1</accession>
<proteinExistence type="predicted"/>
<sequence length="80" mass="8725">MGLEDILADLIQSAVLDTSSGIPGLFTLAAIISRLEFGLYEGKGKGGALTPAQVRAAKSWLRDNCEKKVIKGKVYYKPRW</sequence>
<dbReference type="AlphaFoldDB" id="X1B7U1"/>
<dbReference type="EMBL" id="BART01024602">
    <property type="protein sequence ID" value="GAG91180.1"/>
    <property type="molecule type" value="Genomic_DNA"/>
</dbReference>
<reference evidence="1" key="1">
    <citation type="journal article" date="2014" name="Front. Microbiol.">
        <title>High frequency of phylogenetically diverse reductive dehalogenase-homologous genes in deep subseafloor sedimentary metagenomes.</title>
        <authorList>
            <person name="Kawai M."/>
            <person name="Futagami T."/>
            <person name="Toyoda A."/>
            <person name="Takaki Y."/>
            <person name="Nishi S."/>
            <person name="Hori S."/>
            <person name="Arai W."/>
            <person name="Tsubouchi T."/>
            <person name="Morono Y."/>
            <person name="Uchiyama I."/>
            <person name="Ito T."/>
            <person name="Fujiyama A."/>
            <person name="Inagaki F."/>
            <person name="Takami H."/>
        </authorList>
    </citation>
    <scope>NUCLEOTIDE SEQUENCE</scope>
    <source>
        <strain evidence="1">Expedition CK06-06</strain>
    </source>
</reference>
<gene>
    <name evidence="1" type="ORF">S01H4_44378</name>
</gene>
<name>X1B7U1_9ZZZZ</name>
<organism evidence="1">
    <name type="scientific">marine sediment metagenome</name>
    <dbReference type="NCBI Taxonomy" id="412755"/>
    <lineage>
        <taxon>unclassified sequences</taxon>
        <taxon>metagenomes</taxon>
        <taxon>ecological metagenomes</taxon>
    </lineage>
</organism>
<protein>
    <submittedName>
        <fullName evidence="1">Uncharacterized protein</fullName>
    </submittedName>
</protein>
<comment type="caution">
    <text evidence="1">The sequence shown here is derived from an EMBL/GenBank/DDBJ whole genome shotgun (WGS) entry which is preliminary data.</text>
</comment>